<dbReference type="OrthoDB" id="9771932at2"/>
<dbReference type="InterPro" id="IPR006680">
    <property type="entry name" value="Amidohydro-rel"/>
</dbReference>
<dbReference type="PANTHER" id="PTHR21240">
    <property type="entry name" value="2-AMINO-3-CARBOXYLMUCONATE-6-SEMIALDEHYDE DECARBOXYLASE"/>
    <property type="match status" value="1"/>
</dbReference>
<dbReference type="PROSITE" id="PS51318">
    <property type="entry name" value="TAT"/>
    <property type="match status" value="1"/>
</dbReference>
<reference evidence="3 4" key="1">
    <citation type="submission" date="2019-02" db="EMBL/GenBank/DDBJ databases">
        <title>Deep-cultivation of Planctomycetes and their phenomic and genomic characterization uncovers novel biology.</title>
        <authorList>
            <person name="Wiegand S."/>
            <person name="Jogler M."/>
            <person name="Boedeker C."/>
            <person name="Pinto D."/>
            <person name="Vollmers J."/>
            <person name="Rivas-Marin E."/>
            <person name="Kohn T."/>
            <person name="Peeters S.H."/>
            <person name="Heuer A."/>
            <person name="Rast P."/>
            <person name="Oberbeckmann S."/>
            <person name="Bunk B."/>
            <person name="Jeske O."/>
            <person name="Meyerdierks A."/>
            <person name="Storesund J.E."/>
            <person name="Kallscheuer N."/>
            <person name="Luecker S."/>
            <person name="Lage O.M."/>
            <person name="Pohl T."/>
            <person name="Merkel B.J."/>
            <person name="Hornburger P."/>
            <person name="Mueller R.-W."/>
            <person name="Bruemmer F."/>
            <person name="Labrenz M."/>
            <person name="Spormann A.M."/>
            <person name="Op den Camp H."/>
            <person name="Overmann J."/>
            <person name="Amann R."/>
            <person name="Jetten M.S.M."/>
            <person name="Mascher T."/>
            <person name="Medema M.H."/>
            <person name="Devos D.P."/>
            <person name="Kaster A.-K."/>
            <person name="Ovreas L."/>
            <person name="Rohde M."/>
            <person name="Galperin M.Y."/>
            <person name="Jogler C."/>
        </authorList>
    </citation>
    <scope>NUCLEOTIDE SEQUENCE [LARGE SCALE GENOMIC DNA]</scope>
    <source>
        <strain evidence="3 4">Pan241w</strain>
    </source>
</reference>
<dbReference type="Pfam" id="PF04909">
    <property type="entry name" value="Amidohydro_2"/>
    <property type="match status" value="1"/>
</dbReference>
<dbReference type="SUPFAM" id="SSF51556">
    <property type="entry name" value="Metallo-dependent hydrolases"/>
    <property type="match status" value="2"/>
</dbReference>
<protein>
    <submittedName>
        <fullName evidence="3">Amidohydrolase</fullName>
    </submittedName>
</protein>
<organism evidence="3 4">
    <name type="scientific">Gimesia alba</name>
    <dbReference type="NCBI Taxonomy" id="2527973"/>
    <lineage>
        <taxon>Bacteria</taxon>
        <taxon>Pseudomonadati</taxon>
        <taxon>Planctomycetota</taxon>
        <taxon>Planctomycetia</taxon>
        <taxon>Planctomycetales</taxon>
        <taxon>Planctomycetaceae</taxon>
        <taxon>Gimesia</taxon>
    </lineage>
</organism>
<dbReference type="GO" id="GO:0016787">
    <property type="term" value="F:hydrolase activity"/>
    <property type="evidence" value="ECO:0007669"/>
    <property type="project" value="UniProtKB-KW"/>
</dbReference>
<name>A0A517RGR9_9PLAN</name>
<keyword evidence="4" id="KW-1185">Reference proteome</keyword>
<evidence type="ECO:0000256" key="1">
    <source>
        <dbReference type="ARBA" id="ARBA00023239"/>
    </source>
</evidence>
<dbReference type="Gene3D" id="3.20.20.140">
    <property type="entry name" value="Metal-dependent hydrolases"/>
    <property type="match status" value="2"/>
</dbReference>
<dbReference type="InterPro" id="IPR032466">
    <property type="entry name" value="Metal_Hydrolase"/>
</dbReference>
<accession>A0A517RGR9</accession>
<dbReference type="Proteomes" id="UP000317171">
    <property type="component" value="Chromosome"/>
</dbReference>
<dbReference type="RefSeq" id="WP_145217338.1">
    <property type="nucleotide sequence ID" value="NZ_CP036269.1"/>
</dbReference>
<keyword evidence="3" id="KW-0378">Hydrolase</keyword>
<evidence type="ECO:0000259" key="2">
    <source>
        <dbReference type="Pfam" id="PF04909"/>
    </source>
</evidence>
<proteinExistence type="predicted"/>
<dbReference type="GO" id="GO:0016831">
    <property type="term" value="F:carboxy-lyase activity"/>
    <property type="evidence" value="ECO:0007669"/>
    <property type="project" value="InterPro"/>
</dbReference>
<evidence type="ECO:0000313" key="4">
    <source>
        <dbReference type="Proteomes" id="UP000317171"/>
    </source>
</evidence>
<sequence length="601" mass="67006">MSTPDCEVNRRKFLTTATTVGLATSLGLKIARSAENHSSDTKFIDTNISLFQWPFRRLPLDDTHTLIQKLSSLGFEQAWAGSYEGILHRDISTVNQRLSDECKRFPQLVPIGSINPTLPDWKHDLQQCFHKHQMPGIRLHPNYHGYTLEDPRLLKLLKQVSQERRFVQLAATLEDTRTQHQSVRAADVDLKPLPELAAKVPGLKLQILNAKPRPDLIDKLSQIPNIFFDTARVESTDGVPSLIQRLPEGRVMFGTHAPFLIPEAALVRVYESSILDAASLQSVLSDNATQFLAPILTTKSSPSRIRIKNHDSPQKTAVKISAGLPPSQQLEKYRIWDSYFTPSHSHPGRDGSSSLIADIERALPAIKTGRFEKLCFFPHVGIGTTRDAELEQKLKTNPEIVLKPLKRWPKLLMGMIQLNANNVPGSLDALNRWLQDGPMRGVYFPGGGPAALTCTHRNFNPLIERISELNGVIMQHTWFITGGKRSPGGSTPSELAVLAQRFPHQKFICAHSGGEWERGIRAVRDFENILVETSGFDPTAGFIEMAVRELGADRIIFGSHLPSRSLGTELCKVTAAQISDAEKRLILGTNFRNLLSPRVDN</sequence>
<feature type="domain" description="Amidohydrolase-related" evidence="2">
    <location>
        <begin position="409"/>
        <end position="590"/>
    </location>
</feature>
<dbReference type="AlphaFoldDB" id="A0A517RGR9"/>
<dbReference type="KEGG" id="gaz:Pan241w_31660"/>
<dbReference type="InterPro" id="IPR032465">
    <property type="entry name" value="ACMSD"/>
</dbReference>
<keyword evidence="1" id="KW-0456">Lyase</keyword>
<gene>
    <name evidence="3" type="ORF">Pan241w_31660</name>
</gene>
<dbReference type="InterPro" id="IPR006311">
    <property type="entry name" value="TAT_signal"/>
</dbReference>
<dbReference type="EMBL" id="CP036269">
    <property type="protein sequence ID" value="QDT43069.1"/>
    <property type="molecule type" value="Genomic_DNA"/>
</dbReference>
<evidence type="ECO:0000313" key="3">
    <source>
        <dbReference type="EMBL" id="QDT43069.1"/>
    </source>
</evidence>